<dbReference type="RefSeq" id="XP_031394015.1">
    <property type="nucleotide sequence ID" value="XM_031538155.1"/>
</dbReference>
<evidence type="ECO:0000256" key="1">
    <source>
        <dbReference type="SAM" id="SignalP"/>
    </source>
</evidence>
<gene>
    <name evidence="5" type="primary">LOC116205529</name>
    <name evidence="2" type="ORF">CDL15_Pgr023065</name>
</gene>
<dbReference type="PANTHER" id="PTHR34467:SF7">
    <property type="entry name" value="TRANSMEMBRANE PROTEIN"/>
    <property type="match status" value="1"/>
</dbReference>
<dbReference type="GeneID" id="116205529"/>
<dbReference type="PANTHER" id="PTHR34467">
    <property type="entry name" value="TRANSMEMBRANE PROTEIN"/>
    <property type="match status" value="1"/>
</dbReference>
<reference evidence="3" key="1">
    <citation type="journal article" date="2017" name="Plant J.">
        <title>The pomegranate (Punica granatum L.) genome and the genomics of punicalagin biosynthesis.</title>
        <authorList>
            <person name="Qin G."/>
            <person name="Xu C."/>
            <person name="Ming R."/>
            <person name="Tang H."/>
            <person name="Guyot R."/>
            <person name="Kramer E.M."/>
            <person name="Hu Y."/>
            <person name="Yi X."/>
            <person name="Qi Y."/>
            <person name="Xu X."/>
            <person name="Gao Z."/>
            <person name="Pan H."/>
            <person name="Jian J."/>
            <person name="Tian Y."/>
            <person name="Yue Z."/>
            <person name="Xu Y."/>
        </authorList>
    </citation>
    <scope>NUCLEOTIDE SEQUENCE [LARGE SCALE GENOMIC DNA]</scope>
    <source>
        <strain evidence="3">cv. Dabenzi</strain>
    </source>
</reference>
<dbReference type="Proteomes" id="UP000197138">
    <property type="component" value="Unassembled WGS sequence"/>
</dbReference>
<proteinExistence type="predicted"/>
<dbReference type="EMBL" id="MTKT01002440">
    <property type="protein sequence ID" value="OWM79653.1"/>
    <property type="molecule type" value="Genomic_DNA"/>
</dbReference>
<dbReference type="AlphaFoldDB" id="A0A218X3Y8"/>
<feature type="signal peptide" evidence="1">
    <location>
        <begin position="1"/>
        <end position="25"/>
    </location>
</feature>
<dbReference type="Proteomes" id="UP000515151">
    <property type="component" value="Chromosome 4"/>
</dbReference>
<evidence type="ECO:0000313" key="4">
    <source>
        <dbReference type="Proteomes" id="UP000515151"/>
    </source>
</evidence>
<evidence type="ECO:0000313" key="3">
    <source>
        <dbReference type="Proteomes" id="UP000197138"/>
    </source>
</evidence>
<reference evidence="5" key="4">
    <citation type="submission" date="2025-04" db="UniProtKB">
        <authorList>
            <consortium name="RefSeq"/>
        </authorList>
    </citation>
    <scope>IDENTIFICATION</scope>
    <source>
        <tissue evidence="5">Leaf</tissue>
    </source>
</reference>
<evidence type="ECO:0000313" key="2">
    <source>
        <dbReference type="EMBL" id="OWM79653.1"/>
    </source>
</evidence>
<name>A0A218X3Y8_PUNGR</name>
<protein>
    <submittedName>
        <fullName evidence="5">Uncharacterized protein LOC116205529</fullName>
    </submittedName>
</protein>
<keyword evidence="4" id="KW-1185">Reference proteome</keyword>
<reference evidence="4" key="3">
    <citation type="journal article" date="2020" name="Plant Biotechnol. J.">
        <title>The pomegranate (Punica granatum L.) draft genome dissects genetic divergence between soft- and hard-seeded cultivars.</title>
        <authorList>
            <person name="Luo X."/>
            <person name="Li H."/>
            <person name="Wu Z."/>
            <person name="Yao W."/>
            <person name="Zhao P."/>
            <person name="Cao D."/>
            <person name="Yu H."/>
            <person name="Li K."/>
            <person name="Poudel K."/>
            <person name="Zhao D."/>
            <person name="Zhang F."/>
            <person name="Xia X."/>
            <person name="Chen L."/>
            <person name="Wang Q."/>
            <person name="Jing D."/>
            <person name="Cao S."/>
        </authorList>
    </citation>
    <scope>NUCLEOTIDE SEQUENCE [LARGE SCALE GENOMIC DNA]</scope>
</reference>
<sequence>MAIRAFNLSFVVISLLLITITFSSGISEGLEGVRNPSSLPNKGGTLPAAMKTRKLLKMEGLQDYEDVCANPKHNPRRSPGCKN</sequence>
<reference evidence="2" key="2">
    <citation type="submission" date="2017-06" db="EMBL/GenBank/DDBJ databases">
        <title>The pomegranate genome and the genomics of punicalagin biosynthesis.</title>
        <authorList>
            <person name="Xu C."/>
        </authorList>
    </citation>
    <scope>NUCLEOTIDE SEQUENCE [LARGE SCALE GENOMIC DNA]</scope>
    <source>
        <tissue evidence="2">Fresh leaf</tissue>
    </source>
</reference>
<dbReference type="OrthoDB" id="1681778at2759"/>
<accession>A0A218X3Y8</accession>
<organism evidence="2 3">
    <name type="scientific">Punica granatum</name>
    <name type="common">Pomegranate</name>
    <dbReference type="NCBI Taxonomy" id="22663"/>
    <lineage>
        <taxon>Eukaryota</taxon>
        <taxon>Viridiplantae</taxon>
        <taxon>Streptophyta</taxon>
        <taxon>Embryophyta</taxon>
        <taxon>Tracheophyta</taxon>
        <taxon>Spermatophyta</taxon>
        <taxon>Magnoliopsida</taxon>
        <taxon>eudicotyledons</taxon>
        <taxon>Gunneridae</taxon>
        <taxon>Pentapetalae</taxon>
        <taxon>rosids</taxon>
        <taxon>malvids</taxon>
        <taxon>Myrtales</taxon>
        <taxon>Lythraceae</taxon>
        <taxon>Punica</taxon>
    </lineage>
</organism>
<keyword evidence="1" id="KW-0732">Signal</keyword>
<evidence type="ECO:0000313" key="5">
    <source>
        <dbReference type="RefSeq" id="XP_031394015.1"/>
    </source>
</evidence>
<feature type="chain" id="PRO_5044569080" evidence="1">
    <location>
        <begin position="26"/>
        <end position="83"/>
    </location>
</feature>